<evidence type="ECO:0000313" key="2">
    <source>
        <dbReference type="Proteomes" id="UP000721415"/>
    </source>
</evidence>
<organism evidence="1 2">
    <name type="scientific">Facklamia lactis</name>
    <dbReference type="NCBI Taxonomy" id="2749967"/>
    <lineage>
        <taxon>Bacteria</taxon>
        <taxon>Bacillati</taxon>
        <taxon>Bacillota</taxon>
        <taxon>Bacilli</taxon>
        <taxon>Lactobacillales</taxon>
        <taxon>Aerococcaceae</taxon>
        <taxon>Facklamia</taxon>
    </lineage>
</organism>
<evidence type="ECO:0000313" key="1">
    <source>
        <dbReference type="EMBL" id="MBG9986509.1"/>
    </source>
</evidence>
<dbReference type="RefSeq" id="WP_197115424.1">
    <property type="nucleotide sequence ID" value="NZ_JACBXQ010000003.1"/>
</dbReference>
<name>A0ABS0LTA9_9LACT</name>
<keyword evidence="2" id="KW-1185">Reference proteome</keyword>
<protein>
    <recommendedName>
        <fullName evidence="3">YolD-like family protein</fullName>
    </recommendedName>
</protein>
<sequence>MKEKFYRNRENLKVDRGMVKWQGFILSEHSEVLRELTEQYSECYEPPVQQVEYEIEQRLKMAYIQHLRIQVILNFLENGRYFYCTGYVLGYDGEDIWIGHQKIHRTAIRRIIYLEEVKFWQ</sequence>
<dbReference type="Proteomes" id="UP000721415">
    <property type="component" value="Unassembled WGS sequence"/>
</dbReference>
<dbReference type="EMBL" id="JACBXQ010000003">
    <property type="protein sequence ID" value="MBG9986509.1"/>
    <property type="molecule type" value="Genomic_DNA"/>
</dbReference>
<gene>
    <name evidence="1" type="ORF">HZY91_06320</name>
</gene>
<evidence type="ECO:0008006" key="3">
    <source>
        <dbReference type="Google" id="ProtNLM"/>
    </source>
</evidence>
<accession>A0ABS0LTA9</accession>
<comment type="caution">
    <text evidence="1">The sequence shown here is derived from an EMBL/GenBank/DDBJ whole genome shotgun (WGS) entry which is preliminary data.</text>
</comment>
<reference evidence="1 2" key="1">
    <citation type="submission" date="2020-07" db="EMBL/GenBank/DDBJ databases">
        <title>Facklamia lactis sp. nov., isolated from raw milk.</title>
        <authorList>
            <person name="Doll E.V."/>
            <person name="Huptas C."/>
            <person name="Staib L."/>
            <person name="Wenning M."/>
            <person name="Scherer S."/>
        </authorList>
    </citation>
    <scope>NUCLEOTIDE SEQUENCE [LARGE SCALE GENOMIC DNA]</scope>
    <source>
        <strain evidence="1 2">DSM 111018</strain>
    </source>
</reference>
<proteinExistence type="predicted"/>